<dbReference type="PhylomeDB" id="A0A0G4IFB4"/>
<feature type="compositionally biased region" description="Basic and acidic residues" evidence="7">
    <location>
        <begin position="249"/>
        <end position="266"/>
    </location>
</feature>
<feature type="domain" description="Response regulatory" evidence="9">
    <location>
        <begin position="460"/>
        <end position="588"/>
    </location>
</feature>
<proteinExistence type="predicted"/>
<feature type="modified residue" description="4-aspartylphosphate" evidence="6">
    <location>
        <position position="689"/>
    </location>
</feature>
<dbReference type="SUPFAM" id="SSF52172">
    <property type="entry name" value="CheY-like"/>
    <property type="match status" value="2"/>
</dbReference>
<dbReference type="VEuPathDB" id="CryptoDB:Cvel_13861"/>
<dbReference type="PROSITE" id="PS50109">
    <property type="entry name" value="HIS_KIN"/>
    <property type="match status" value="1"/>
</dbReference>
<dbReference type="Gene3D" id="3.30.565.10">
    <property type="entry name" value="Histidine kinase-like ATPase, C-terminal domain"/>
    <property type="match status" value="1"/>
</dbReference>
<dbReference type="InterPro" id="IPR001789">
    <property type="entry name" value="Sig_transdc_resp-reg_receiver"/>
</dbReference>
<dbReference type="PANTHER" id="PTHR43047:SF69">
    <property type="entry name" value="HISTIDINE KINASE CONTAINING CHEY-HOMOLOGOUS RECEIVER DOMAIN-RELATED"/>
    <property type="match status" value="1"/>
</dbReference>
<evidence type="ECO:0000256" key="7">
    <source>
        <dbReference type="SAM" id="MobiDB-lite"/>
    </source>
</evidence>
<dbReference type="EC" id="2.7.13.3" evidence="2"/>
<feature type="domain" description="Histidine kinase" evidence="8">
    <location>
        <begin position="27"/>
        <end position="353"/>
    </location>
</feature>
<name>A0A0G4IFB4_9ALVE</name>
<dbReference type="Gene3D" id="3.40.50.2300">
    <property type="match status" value="2"/>
</dbReference>
<feature type="modified residue" description="4-aspartylphosphate" evidence="6">
    <location>
        <position position="511"/>
    </location>
</feature>
<dbReference type="InterPro" id="IPR036890">
    <property type="entry name" value="HATPase_C_sf"/>
</dbReference>
<sequence>MKTLADAEKEVQQRVDAERARDVFLSYLMHEMRNPLSGASLLVYEFMESLNELAKAATDSRLSLEKMRGTTQSEAVRLHQLASFMKTQIKKMKGVCDDTLQLEKIQKGKFEHRFVPLPLEDWVTKAVAEGSPLFADSREGPLKEKESEMEADTDCHAEGVHFESSLHVAPDVQTLFRTHPVGVADFSRLEQVLSNFLSNAKKFTQRGSVRLRFEIRLPNESECTGEEKALFLETKQGSSAVSLENEENGNDREVAGPIPEHQEEQKEKKSFPWVVLRVSVIDTGAGLSEEDRGKLFVPYTQIRAGELQNGGGTGLGLCICKSFVEAHAGGKVGVESEGRGKGSTFFFQLWVPLLHSKYAPDNQQTKEQDSSMASAGQFERESSAGRRESVLSLFSDTPEKDLNALAAALISPRPSQDDVNGGIEERPTEAVGIAGENGAPCCSSPLNRENVSPKTETSADVLLVDDDRFCLMAGSAAIKRLGFSVCTAEDGTAACDLVIGQRSSFRFILMDRHMPKMDGPTAVRQIVSYFSTQAGEERENGTVRPIIVGCTGDATKESEVDFIRAGADTVLVKPLQPHQVARTLQDLEEASPNARAKVEARGGKPPGPCHSQGDLPPTEKSYEPPEKDVTVEKEESADVLLVDDDRFCLMAGSAAIKRLGFSVRTAEDGDEACDLVISKSVDFKFILMDKNMARMEGPEEVAALVSHFWSPNFTSDEKRKEQEERGRERARPCIIGYTGDATAEARSAFTQAGADRVIFKPLQPQQLAETLKELHEQRTGEIPGTD</sequence>
<evidence type="ECO:0000313" key="10">
    <source>
        <dbReference type="EMBL" id="CEM55822.1"/>
    </source>
</evidence>
<dbReference type="PROSITE" id="PS50110">
    <property type="entry name" value="RESPONSE_REGULATORY"/>
    <property type="match status" value="2"/>
</dbReference>
<feature type="compositionally biased region" description="Basic and acidic residues" evidence="7">
    <location>
        <begin position="620"/>
        <end position="632"/>
    </location>
</feature>
<dbReference type="Pfam" id="PF02518">
    <property type="entry name" value="HATPase_c"/>
    <property type="match status" value="1"/>
</dbReference>
<evidence type="ECO:0000256" key="1">
    <source>
        <dbReference type="ARBA" id="ARBA00000085"/>
    </source>
</evidence>
<dbReference type="PANTHER" id="PTHR43047">
    <property type="entry name" value="TWO-COMPONENT HISTIDINE PROTEIN KINASE"/>
    <property type="match status" value="1"/>
</dbReference>
<evidence type="ECO:0000259" key="8">
    <source>
        <dbReference type="PROSITE" id="PS50109"/>
    </source>
</evidence>
<evidence type="ECO:0000256" key="4">
    <source>
        <dbReference type="ARBA" id="ARBA00022679"/>
    </source>
</evidence>
<dbReference type="SUPFAM" id="SSF55874">
    <property type="entry name" value="ATPase domain of HSP90 chaperone/DNA topoisomerase II/histidine kinase"/>
    <property type="match status" value="1"/>
</dbReference>
<evidence type="ECO:0000256" key="6">
    <source>
        <dbReference type="PROSITE-ProRule" id="PRU00169"/>
    </source>
</evidence>
<keyword evidence="4" id="KW-0808">Transferase</keyword>
<feature type="region of interest" description="Disordered" evidence="7">
    <location>
        <begin position="240"/>
        <end position="266"/>
    </location>
</feature>
<evidence type="ECO:0000256" key="3">
    <source>
        <dbReference type="ARBA" id="ARBA00022553"/>
    </source>
</evidence>
<keyword evidence="3 6" id="KW-0597">Phosphoprotein</keyword>
<dbReference type="InterPro" id="IPR003594">
    <property type="entry name" value="HATPase_dom"/>
</dbReference>
<dbReference type="EMBL" id="CDMZ01005913">
    <property type="protein sequence ID" value="CEM55822.1"/>
    <property type="molecule type" value="Genomic_DNA"/>
</dbReference>
<protein>
    <recommendedName>
        <fullName evidence="2">histidine kinase</fullName>
        <ecNumber evidence="2">2.7.13.3</ecNumber>
    </recommendedName>
</protein>
<accession>A0A0G4IFB4</accession>
<dbReference type="AlphaFoldDB" id="A0A0G4IFB4"/>
<feature type="region of interest" description="Disordered" evidence="7">
    <location>
        <begin position="589"/>
        <end position="632"/>
    </location>
</feature>
<dbReference type="Pfam" id="PF00072">
    <property type="entry name" value="Response_reg"/>
    <property type="match status" value="2"/>
</dbReference>
<dbReference type="InterPro" id="IPR003661">
    <property type="entry name" value="HisK_dim/P_dom"/>
</dbReference>
<comment type="catalytic activity">
    <reaction evidence="1">
        <text>ATP + protein L-histidine = ADP + protein N-phospho-L-histidine.</text>
        <dbReference type="EC" id="2.7.13.3"/>
    </reaction>
</comment>
<evidence type="ECO:0000259" key="9">
    <source>
        <dbReference type="PROSITE" id="PS50110"/>
    </source>
</evidence>
<dbReference type="CDD" id="cd00082">
    <property type="entry name" value="HisKA"/>
    <property type="match status" value="1"/>
</dbReference>
<dbReference type="GO" id="GO:0000155">
    <property type="term" value="F:phosphorelay sensor kinase activity"/>
    <property type="evidence" value="ECO:0007669"/>
    <property type="project" value="InterPro"/>
</dbReference>
<feature type="region of interest" description="Disordered" evidence="7">
    <location>
        <begin position="362"/>
        <end position="384"/>
    </location>
</feature>
<dbReference type="InterPro" id="IPR011006">
    <property type="entry name" value="CheY-like_superfamily"/>
</dbReference>
<dbReference type="InterPro" id="IPR004358">
    <property type="entry name" value="Sig_transdc_His_kin-like_C"/>
</dbReference>
<feature type="domain" description="Response regulatory" evidence="9">
    <location>
        <begin position="638"/>
        <end position="775"/>
    </location>
</feature>
<reference evidence="10" key="1">
    <citation type="submission" date="2014-11" db="EMBL/GenBank/DDBJ databases">
        <authorList>
            <person name="Otto D Thomas"/>
            <person name="Naeem Raeece"/>
        </authorList>
    </citation>
    <scope>NUCLEOTIDE SEQUENCE</scope>
</reference>
<gene>
    <name evidence="10" type="ORF">Cvel_13861</name>
</gene>
<dbReference type="Gene3D" id="1.10.287.130">
    <property type="match status" value="1"/>
</dbReference>
<keyword evidence="5" id="KW-0418">Kinase</keyword>
<dbReference type="PRINTS" id="PR00344">
    <property type="entry name" value="BCTRLSENSOR"/>
</dbReference>
<organism evidence="10">
    <name type="scientific">Chromera velia CCMP2878</name>
    <dbReference type="NCBI Taxonomy" id="1169474"/>
    <lineage>
        <taxon>Eukaryota</taxon>
        <taxon>Sar</taxon>
        <taxon>Alveolata</taxon>
        <taxon>Colpodellida</taxon>
        <taxon>Chromeraceae</taxon>
        <taxon>Chromera</taxon>
    </lineage>
</organism>
<dbReference type="CDD" id="cd17546">
    <property type="entry name" value="REC_hyHK_CKI1_RcsC-like"/>
    <property type="match status" value="2"/>
</dbReference>
<dbReference type="InterPro" id="IPR005467">
    <property type="entry name" value="His_kinase_dom"/>
</dbReference>
<evidence type="ECO:0000256" key="2">
    <source>
        <dbReference type="ARBA" id="ARBA00012438"/>
    </source>
</evidence>
<dbReference type="SMART" id="SM00387">
    <property type="entry name" value="HATPase_c"/>
    <property type="match status" value="1"/>
</dbReference>
<dbReference type="SMART" id="SM00448">
    <property type="entry name" value="REC"/>
    <property type="match status" value="2"/>
</dbReference>
<evidence type="ECO:0000256" key="5">
    <source>
        <dbReference type="ARBA" id="ARBA00022777"/>
    </source>
</evidence>